<dbReference type="EMBL" id="CAJNOJ010000042">
    <property type="protein sequence ID" value="CAF0934354.1"/>
    <property type="molecule type" value="Genomic_DNA"/>
</dbReference>
<evidence type="ECO:0000313" key="2">
    <source>
        <dbReference type="Proteomes" id="UP000663852"/>
    </source>
</evidence>
<dbReference type="AlphaFoldDB" id="A0A814BW72"/>
<proteinExistence type="predicted"/>
<accession>A0A814BW72</accession>
<evidence type="ECO:0000313" key="1">
    <source>
        <dbReference type="EMBL" id="CAF0934354.1"/>
    </source>
</evidence>
<sequence length="127" mass="14250">MLRYTTRHYLSFGASNIGNVSHGLIFTPVANDYLSLITHSIIIIYSIKIRPPPTLPLDVTSLPGPFFRFRPLLAAACTSYNDNDWKFGVVADTVWETVKNVSNRPCCVVIRAFASFFAPLRIRSSLQ</sequence>
<dbReference type="Proteomes" id="UP000663852">
    <property type="component" value="Unassembled WGS sequence"/>
</dbReference>
<gene>
    <name evidence="1" type="ORF">EDS130_LOCUS11470</name>
</gene>
<comment type="caution">
    <text evidence="1">The sequence shown here is derived from an EMBL/GenBank/DDBJ whole genome shotgun (WGS) entry which is preliminary data.</text>
</comment>
<organism evidence="1 2">
    <name type="scientific">Adineta ricciae</name>
    <name type="common">Rotifer</name>
    <dbReference type="NCBI Taxonomy" id="249248"/>
    <lineage>
        <taxon>Eukaryota</taxon>
        <taxon>Metazoa</taxon>
        <taxon>Spiralia</taxon>
        <taxon>Gnathifera</taxon>
        <taxon>Rotifera</taxon>
        <taxon>Eurotatoria</taxon>
        <taxon>Bdelloidea</taxon>
        <taxon>Adinetida</taxon>
        <taxon>Adinetidae</taxon>
        <taxon>Adineta</taxon>
    </lineage>
</organism>
<protein>
    <submittedName>
        <fullName evidence="1">Uncharacterized protein</fullName>
    </submittedName>
</protein>
<name>A0A814BW72_ADIRI</name>
<reference evidence="1" key="1">
    <citation type="submission" date="2021-02" db="EMBL/GenBank/DDBJ databases">
        <authorList>
            <person name="Nowell W R."/>
        </authorList>
    </citation>
    <scope>NUCLEOTIDE SEQUENCE</scope>
</reference>